<proteinExistence type="predicted"/>
<organism evidence="1 2">
    <name type="scientific">Thalassobacillus cyri</name>
    <dbReference type="NCBI Taxonomy" id="571932"/>
    <lineage>
        <taxon>Bacteria</taxon>
        <taxon>Bacillati</taxon>
        <taxon>Bacillota</taxon>
        <taxon>Bacilli</taxon>
        <taxon>Bacillales</taxon>
        <taxon>Bacillaceae</taxon>
        <taxon>Thalassobacillus</taxon>
    </lineage>
</organism>
<dbReference type="Gene3D" id="4.10.280.10">
    <property type="entry name" value="Helix-loop-helix DNA-binding domain"/>
    <property type="match status" value="1"/>
</dbReference>
<dbReference type="EMBL" id="FNQR01000004">
    <property type="protein sequence ID" value="SEA37831.1"/>
    <property type="molecule type" value="Genomic_DNA"/>
</dbReference>
<dbReference type="GO" id="GO:0043937">
    <property type="term" value="P:regulation of sporulation"/>
    <property type="evidence" value="ECO:0007669"/>
    <property type="project" value="InterPro"/>
</dbReference>
<dbReference type="STRING" id="571932.SAMN05421743_104165"/>
<gene>
    <name evidence="1" type="ORF">SAMN05421743_104165</name>
</gene>
<dbReference type="InterPro" id="IPR018540">
    <property type="entry name" value="Spo0E-like"/>
</dbReference>
<dbReference type="GO" id="GO:0046983">
    <property type="term" value="F:protein dimerization activity"/>
    <property type="evidence" value="ECO:0007669"/>
    <property type="project" value="InterPro"/>
</dbReference>
<dbReference type="AlphaFoldDB" id="A0A1H4APQ6"/>
<evidence type="ECO:0000313" key="2">
    <source>
        <dbReference type="Proteomes" id="UP000198584"/>
    </source>
</evidence>
<keyword evidence="2" id="KW-1185">Reference proteome</keyword>
<name>A0A1H4APQ6_9BACI</name>
<dbReference type="SUPFAM" id="SSF140500">
    <property type="entry name" value="BAS1536-like"/>
    <property type="match status" value="1"/>
</dbReference>
<dbReference type="RefSeq" id="WP_093043727.1">
    <property type="nucleotide sequence ID" value="NZ_FNQR01000004.1"/>
</dbReference>
<dbReference type="Pfam" id="PF09388">
    <property type="entry name" value="SpoOE-like"/>
    <property type="match status" value="1"/>
</dbReference>
<reference evidence="1 2" key="1">
    <citation type="submission" date="2016-10" db="EMBL/GenBank/DDBJ databases">
        <authorList>
            <person name="de Groot N.N."/>
        </authorList>
    </citation>
    <scope>NUCLEOTIDE SEQUENCE [LARGE SCALE GENOMIC DNA]</scope>
    <source>
        <strain evidence="1 2">CCM7597</strain>
    </source>
</reference>
<dbReference type="Proteomes" id="UP000198584">
    <property type="component" value="Unassembled WGS sequence"/>
</dbReference>
<protein>
    <submittedName>
        <fullName evidence="1">Spo0E like sporulation regulatory protein</fullName>
    </submittedName>
</protein>
<accession>A0A1H4APQ6</accession>
<evidence type="ECO:0000313" key="1">
    <source>
        <dbReference type="EMBL" id="SEA37831.1"/>
    </source>
</evidence>
<sequence>MTATVELEVEIEALREEMYQLYKNDPTDPQLVSVSQSLDQLLNKLNYMLQT</sequence>
<dbReference type="InterPro" id="IPR037208">
    <property type="entry name" value="Spo0E-like_sf"/>
</dbReference>
<dbReference type="InterPro" id="IPR036638">
    <property type="entry name" value="HLH_DNA-bd_sf"/>
</dbReference>